<dbReference type="EMBL" id="JACGWJ010000014">
    <property type="protein sequence ID" value="KAL0375133.1"/>
    <property type="molecule type" value="Genomic_DNA"/>
</dbReference>
<organism evidence="1">
    <name type="scientific">Sesamum radiatum</name>
    <name type="common">Black benniseed</name>
    <dbReference type="NCBI Taxonomy" id="300843"/>
    <lineage>
        <taxon>Eukaryota</taxon>
        <taxon>Viridiplantae</taxon>
        <taxon>Streptophyta</taxon>
        <taxon>Embryophyta</taxon>
        <taxon>Tracheophyta</taxon>
        <taxon>Spermatophyta</taxon>
        <taxon>Magnoliopsida</taxon>
        <taxon>eudicotyledons</taxon>
        <taxon>Gunneridae</taxon>
        <taxon>Pentapetalae</taxon>
        <taxon>asterids</taxon>
        <taxon>lamiids</taxon>
        <taxon>Lamiales</taxon>
        <taxon>Pedaliaceae</taxon>
        <taxon>Sesamum</taxon>
    </lineage>
</organism>
<name>A0AAW2R557_SESRA</name>
<sequence length="62" mass="7278">MIYTYFVKAISLREKLFSHLQRTPIASQGTAQRRKLEDKVERLGTETAKLKEETMEAMGRYQ</sequence>
<dbReference type="AlphaFoldDB" id="A0AAW2R557"/>
<reference evidence="1" key="1">
    <citation type="submission" date="2020-06" db="EMBL/GenBank/DDBJ databases">
        <authorList>
            <person name="Li T."/>
            <person name="Hu X."/>
            <person name="Zhang T."/>
            <person name="Song X."/>
            <person name="Zhang H."/>
            <person name="Dai N."/>
            <person name="Sheng W."/>
            <person name="Hou X."/>
            <person name="Wei L."/>
        </authorList>
    </citation>
    <scope>NUCLEOTIDE SEQUENCE</scope>
    <source>
        <strain evidence="1">G02</strain>
        <tissue evidence="1">Leaf</tissue>
    </source>
</reference>
<accession>A0AAW2R557</accession>
<gene>
    <name evidence="1" type="ORF">Sradi_3429000</name>
</gene>
<protein>
    <submittedName>
        <fullName evidence="1">Uncharacterized protein</fullName>
    </submittedName>
</protein>
<comment type="caution">
    <text evidence="1">The sequence shown here is derived from an EMBL/GenBank/DDBJ whole genome shotgun (WGS) entry which is preliminary data.</text>
</comment>
<reference evidence="1" key="2">
    <citation type="journal article" date="2024" name="Plant">
        <title>Genomic evolution and insights into agronomic trait innovations of Sesamum species.</title>
        <authorList>
            <person name="Miao H."/>
            <person name="Wang L."/>
            <person name="Qu L."/>
            <person name="Liu H."/>
            <person name="Sun Y."/>
            <person name="Le M."/>
            <person name="Wang Q."/>
            <person name="Wei S."/>
            <person name="Zheng Y."/>
            <person name="Lin W."/>
            <person name="Duan Y."/>
            <person name="Cao H."/>
            <person name="Xiong S."/>
            <person name="Wang X."/>
            <person name="Wei L."/>
            <person name="Li C."/>
            <person name="Ma Q."/>
            <person name="Ju M."/>
            <person name="Zhao R."/>
            <person name="Li G."/>
            <person name="Mu C."/>
            <person name="Tian Q."/>
            <person name="Mei H."/>
            <person name="Zhang T."/>
            <person name="Gao T."/>
            <person name="Zhang H."/>
        </authorList>
    </citation>
    <scope>NUCLEOTIDE SEQUENCE</scope>
    <source>
        <strain evidence="1">G02</strain>
    </source>
</reference>
<proteinExistence type="predicted"/>
<evidence type="ECO:0000313" key="1">
    <source>
        <dbReference type="EMBL" id="KAL0375133.1"/>
    </source>
</evidence>